<keyword evidence="2" id="KW-0963">Cytoplasm</keyword>
<dbReference type="PANTHER" id="PTHR21625:SF0">
    <property type="entry name" value="DYNEIN REGULATORY COMPLEX SUBUNIT 2"/>
    <property type="match status" value="1"/>
</dbReference>
<keyword evidence="4 13" id="KW-0175">Coiled coil</keyword>
<organism evidence="15 16">
    <name type="scientific">Glossina palpalis gambiensis</name>
    <dbReference type="NCBI Taxonomy" id="67801"/>
    <lineage>
        <taxon>Eukaryota</taxon>
        <taxon>Metazoa</taxon>
        <taxon>Ecdysozoa</taxon>
        <taxon>Arthropoda</taxon>
        <taxon>Hexapoda</taxon>
        <taxon>Insecta</taxon>
        <taxon>Pterygota</taxon>
        <taxon>Neoptera</taxon>
        <taxon>Endopterygota</taxon>
        <taxon>Diptera</taxon>
        <taxon>Brachycera</taxon>
        <taxon>Muscomorpha</taxon>
        <taxon>Hippoboscoidea</taxon>
        <taxon>Glossinidae</taxon>
        <taxon>Glossina</taxon>
    </lineage>
</organism>
<dbReference type="EnsemblMetazoa" id="GPPI028736-RA">
    <property type="protein sequence ID" value="GPPI028736-PA"/>
    <property type="gene ID" value="GPPI028736"/>
</dbReference>
<evidence type="ECO:0000256" key="8">
    <source>
        <dbReference type="ARBA" id="ARBA00037841"/>
    </source>
</evidence>
<evidence type="ECO:0000259" key="14">
    <source>
        <dbReference type="Pfam" id="PF14772"/>
    </source>
</evidence>
<reference evidence="16" key="1">
    <citation type="submission" date="2015-01" db="EMBL/GenBank/DDBJ databases">
        <authorList>
            <person name="Aksoy S."/>
            <person name="Warren W."/>
            <person name="Wilson R.K."/>
        </authorList>
    </citation>
    <scope>NUCLEOTIDE SEQUENCE [LARGE SCALE GENOMIC DNA]</scope>
    <source>
        <strain evidence="16">IAEA</strain>
    </source>
</reference>
<keyword evidence="7" id="KW-0966">Cell projection</keyword>
<dbReference type="EMBL" id="JXJN01013687">
    <property type="status" value="NOT_ANNOTATED_CDS"/>
    <property type="molecule type" value="Genomic_DNA"/>
</dbReference>
<evidence type="ECO:0000313" key="16">
    <source>
        <dbReference type="Proteomes" id="UP000092460"/>
    </source>
</evidence>
<evidence type="ECO:0000256" key="7">
    <source>
        <dbReference type="ARBA" id="ARBA00023273"/>
    </source>
</evidence>
<name>A0A1B0BFX7_9MUSC</name>
<dbReference type="GO" id="GO:0005858">
    <property type="term" value="C:axonemal dynein complex"/>
    <property type="evidence" value="ECO:0007669"/>
    <property type="project" value="InterPro"/>
</dbReference>
<feature type="coiled-coil region" evidence="13">
    <location>
        <begin position="266"/>
        <end position="322"/>
    </location>
</feature>
<evidence type="ECO:0000256" key="5">
    <source>
        <dbReference type="ARBA" id="ARBA00023069"/>
    </source>
</evidence>
<dbReference type="InterPro" id="IPR039505">
    <property type="entry name" value="DRC1/2_N"/>
</dbReference>
<evidence type="ECO:0000256" key="10">
    <source>
        <dbReference type="ARBA" id="ARBA00040899"/>
    </source>
</evidence>
<evidence type="ECO:0000256" key="9">
    <source>
        <dbReference type="ARBA" id="ARBA00038424"/>
    </source>
</evidence>
<feature type="domain" description="Dynein regulatory complex protein 1/2 N-terminal" evidence="14">
    <location>
        <begin position="25"/>
        <end position="123"/>
    </location>
</feature>
<evidence type="ECO:0000256" key="2">
    <source>
        <dbReference type="ARBA" id="ARBA00022490"/>
    </source>
</evidence>
<dbReference type="PANTHER" id="PTHR21625">
    <property type="entry name" value="NYD-SP28 PROTEIN"/>
    <property type="match status" value="1"/>
</dbReference>
<protein>
    <recommendedName>
        <fullName evidence="10">Dynein regulatory complex subunit 2</fullName>
    </recommendedName>
    <alternativeName>
        <fullName evidence="11">Coiled-coil domain-containing protein 65</fullName>
    </alternativeName>
</protein>
<accession>A0A1B0BFX7</accession>
<dbReference type="Pfam" id="PF14772">
    <property type="entry name" value="NYD-SP28"/>
    <property type="match status" value="1"/>
</dbReference>
<keyword evidence="5" id="KW-0969">Cilium</keyword>
<dbReference type="GO" id="GO:0070286">
    <property type="term" value="P:axonemal dynein complex assembly"/>
    <property type="evidence" value="ECO:0007669"/>
    <property type="project" value="InterPro"/>
</dbReference>
<comment type="function">
    <text evidence="12">Component of the nexin-dynein regulatory complex (N-DRC), a key regulator of ciliary/flagellar motility which maintains the alignment and integrity of the distal axoneme and regulates microtubule sliding in motile axonemes. Plays a critical role in the assembly of N-DRC and also stabilizes the assembly of multiple inner dynein arms and radial spokes. Coassembles with DRC1 to form a central scaffold needed for assembly of the N-DRC and its attachment to the outer doublet microtubules.</text>
</comment>
<evidence type="ECO:0000256" key="4">
    <source>
        <dbReference type="ARBA" id="ARBA00023054"/>
    </source>
</evidence>
<evidence type="ECO:0000256" key="6">
    <source>
        <dbReference type="ARBA" id="ARBA00023212"/>
    </source>
</evidence>
<dbReference type="AlphaFoldDB" id="A0A1B0BFX7"/>
<sequence>MGKKSKGNKLAKMSEEERARYLQLRADIEEEARRRKIQLIALYMKNKLKREEAFCRLNMAKINQEWRCILRKLKCQELRNEIMNMRKYCDNLLQHKENVIKRLLNDLELAHGQHDTAVQSHLEMLQKFINIQQQRLNYFKENYDTQKETMLENFESDYENLKSSTNCQQVKLECVYYQLEEKNRNEQQAGYERYLEKLDDLKATMQLKVEDIADKGEKKLEQLWQTYQQILNDYISHTEEYYADYIDLKEKDEEYTAQTRDYCHEIEEVSNEVAKVKLVLADAEDKNESKTKHLKELKDHLEEKLKKLKKDVDQEIQDNQEKFKLMSVVSYQTVKNFKNIHEKGKIILQLANVCRKLETEREKLFPTGLPTLGKKPLFEHSEECTPLQQEDLENHDFCNWYLMENFWKRVNNAKIDVVCLVQKKKSLQWENQHLRSNLQERLVNLNISNGSNAHINDYLTERPSSMRVDRIEHIAIDDQPKCHSAHGNLERGQRRQLQSLRNTCITEANFTNVVRTPQLTKGKLKLAQIIRNKQK</sequence>
<dbReference type="Proteomes" id="UP000092460">
    <property type="component" value="Unassembled WGS sequence"/>
</dbReference>
<keyword evidence="3" id="KW-0282">Flagellum</keyword>
<keyword evidence="6" id="KW-0206">Cytoskeleton</keyword>
<dbReference type="STRING" id="67801.A0A1B0BFX7"/>
<keyword evidence="16" id="KW-1185">Reference proteome</keyword>
<dbReference type="VEuPathDB" id="VectorBase:GPPI028736"/>
<evidence type="ECO:0000256" key="11">
    <source>
        <dbReference type="ARBA" id="ARBA00041517"/>
    </source>
</evidence>
<proteinExistence type="inferred from homology"/>
<feature type="coiled-coil region" evidence="13">
    <location>
        <begin position="184"/>
        <end position="211"/>
    </location>
</feature>
<evidence type="ECO:0000256" key="3">
    <source>
        <dbReference type="ARBA" id="ARBA00022846"/>
    </source>
</evidence>
<evidence type="ECO:0000256" key="1">
    <source>
        <dbReference type="ARBA" id="ARBA00004611"/>
    </source>
</evidence>
<dbReference type="GO" id="GO:0060285">
    <property type="term" value="P:cilium-dependent cell motility"/>
    <property type="evidence" value="ECO:0007669"/>
    <property type="project" value="TreeGrafter"/>
</dbReference>
<dbReference type="InterPro" id="IPR039750">
    <property type="entry name" value="DRC1/DRC2"/>
</dbReference>
<reference evidence="15" key="2">
    <citation type="submission" date="2020-05" db="UniProtKB">
        <authorList>
            <consortium name="EnsemblMetazoa"/>
        </authorList>
    </citation>
    <scope>IDENTIFICATION</scope>
    <source>
        <strain evidence="15">IAEA</strain>
    </source>
</reference>
<evidence type="ECO:0000313" key="15">
    <source>
        <dbReference type="EnsemblMetazoa" id="GPPI028736-PA"/>
    </source>
</evidence>
<comment type="similarity">
    <text evidence="9">Belongs to the DRC2 family.</text>
</comment>
<evidence type="ECO:0000256" key="12">
    <source>
        <dbReference type="ARBA" id="ARBA00045865"/>
    </source>
</evidence>
<comment type="subcellular location">
    <subcellularLocation>
        <location evidence="1">Cytoplasm</location>
        <location evidence="1">Cytoskeleton</location>
        <location evidence="1">Flagellum axoneme</location>
    </subcellularLocation>
    <subcellularLocation>
        <location evidence="8">Cytoplasm</location>
        <location evidence="8">Cytoskeleton</location>
        <location evidence="8">Flagellum basal body</location>
    </subcellularLocation>
</comment>
<evidence type="ECO:0000256" key="13">
    <source>
        <dbReference type="SAM" id="Coils"/>
    </source>
</evidence>
<dbReference type="GO" id="GO:0003352">
    <property type="term" value="P:regulation of cilium movement"/>
    <property type="evidence" value="ECO:0007669"/>
    <property type="project" value="TreeGrafter"/>
</dbReference>